<evidence type="ECO:0000313" key="2">
    <source>
        <dbReference type="EMBL" id="MBU3805543.1"/>
    </source>
</evidence>
<protein>
    <recommendedName>
        <fullName evidence="4">Lipoprotein</fullName>
    </recommendedName>
</protein>
<organism evidence="2 3">
    <name type="scientific">Candidatus Allofournierella pullistercoris</name>
    <dbReference type="NCBI Taxonomy" id="2838597"/>
    <lineage>
        <taxon>Bacteria</taxon>
        <taxon>Bacillati</taxon>
        <taxon>Bacillota</taxon>
        <taxon>Clostridia</taxon>
        <taxon>Eubacteriales</taxon>
        <taxon>Oscillospiraceae</taxon>
        <taxon>Allofournierella</taxon>
    </lineage>
</organism>
<dbReference type="Proteomes" id="UP000713596">
    <property type="component" value="Unassembled WGS sequence"/>
</dbReference>
<dbReference type="AlphaFoldDB" id="A0A948T0U5"/>
<dbReference type="PROSITE" id="PS51257">
    <property type="entry name" value="PROKAR_LIPOPROTEIN"/>
    <property type="match status" value="1"/>
</dbReference>
<keyword evidence="1" id="KW-0732">Signal</keyword>
<name>A0A948T0U5_9FIRM</name>
<evidence type="ECO:0000256" key="1">
    <source>
        <dbReference type="SAM" id="SignalP"/>
    </source>
</evidence>
<reference evidence="2" key="1">
    <citation type="journal article" date="2021" name="PeerJ">
        <title>Extensive microbial diversity within the chicken gut microbiome revealed by metagenomics and culture.</title>
        <authorList>
            <person name="Gilroy R."/>
            <person name="Ravi A."/>
            <person name="Getino M."/>
            <person name="Pursley I."/>
            <person name="Horton D.L."/>
            <person name="Alikhan N.F."/>
            <person name="Baker D."/>
            <person name="Gharbi K."/>
            <person name="Hall N."/>
            <person name="Watson M."/>
            <person name="Adriaenssens E.M."/>
            <person name="Foster-Nyarko E."/>
            <person name="Jarju S."/>
            <person name="Secka A."/>
            <person name="Antonio M."/>
            <person name="Oren A."/>
            <person name="Chaudhuri R.R."/>
            <person name="La Ragione R."/>
            <person name="Hildebrand F."/>
            <person name="Pallen M.J."/>
        </authorList>
    </citation>
    <scope>NUCLEOTIDE SEQUENCE</scope>
    <source>
        <strain evidence="2">B5_2728</strain>
    </source>
</reference>
<evidence type="ECO:0008006" key="4">
    <source>
        <dbReference type="Google" id="ProtNLM"/>
    </source>
</evidence>
<accession>A0A948T0U5</accession>
<dbReference type="EMBL" id="JAHLFP010000008">
    <property type="protein sequence ID" value="MBU3805543.1"/>
    <property type="molecule type" value="Genomic_DNA"/>
</dbReference>
<gene>
    <name evidence="2" type="ORF">H9882_01365</name>
</gene>
<feature type="signal peptide" evidence="1">
    <location>
        <begin position="1"/>
        <end position="28"/>
    </location>
</feature>
<comment type="caution">
    <text evidence="2">The sequence shown here is derived from an EMBL/GenBank/DDBJ whole genome shotgun (WGS) entry which is preliminary data.</text>
</comment>
<feature type="chain" id="PRO_5039258821" description="Lipoprotein" evidence="1">
    <location>
        <begin position="29"/>
        <end position="60"/>
    </location>
</feature>
<sequence length="60" mass="5772">MKHKILRSAACSLLAAAVLLTGCQAGNAGSSSGASSAAMQTLTASAKGIVGDVVVQVAQV</sequence>
<evidence type="ECO:0000313" key="3">
    <source>
        <dbReference type="Proteomes" id="UP000713596"/>
    </source>
</evidence>
<reference evidence="2" key="2">
    <citation type="submission" date="2021-04" db="EMBL/GenBank/DDBJ databases">
        <authorList>
            <person name="Gilroy R."/>
        </authorList>
    </citation>
    <scope>NUCLEOTIDE SEQUENCE</scope>
    <source>
        <strain evidence="2">B5_2728</strain>
    </source>
</reference>
<proteinExistence type="predicted"/>